<accession>A0A922MYZ2</accession>
<organism evidence="5 6">
    <name type="scientific">Spodoptera exigua</name>
    <name type="common">Beet armyworm</name>
    <name type="synonym">Noctua fulgens</name>
    <dbReference type="NCBI Taxonomy" id="7107"/>
    <lineage>
        <taxon>Eukaryota</taxon>
        <taxon>Metazoa</taxon>
        <taxon>Ecdysozoa</taxon>
        <taxon>Arthropoda</taxon>
        <taxon>Hexapoda</taxon>
        <taxon>Insecta</taxon>
        <taxon>Pterygota</taxon>
        <taxon>Neoptera</taxon>
        <taxon>Endopterygota</taxon>
        <taxon>Lepidoptera</taxon>
        <taxon>Glossata</taxon>
        <taxon>Ditrysia</taxon>
        <taxon>Noctuoidea</taxon>
        <taxon>Noctuidae</taxon>
        <taxon>Amphipyrinae</taxon>
        <taxon>Spodoptera</taxon>
    </lineage>
</organism>
<evidence type="ECO:0000256" key="1">
    <source>
        <dbReference type="ARBA" id="ARBA00022763"/>
    </source>
</evidence>
<dbReference type="InterPro" id="IPR036895">
    <property type="entry name" value="Uracil-DNA_glycosylase-like_sf"/>
</dbReference>
<dbReference type="InterPro" id="IPR005122">
    <property type="entry name" value="Uracil-DNA_glycosylase-like"/>
</dbReference>
<keyword evidence="3" id="KW-0234">DNA repair</keyword>
<dbReference type="PANTHER" id="PTHR12159:SF9">
    <property type="entry name" value="G_T MISMATCH-SPECIFIC THYMINE DNA GLYCOSYLASE"/>
    <property type="match status" value="1"/>
</dbReference>
<proteinExistence type="predicted"/>
<keyword evidence="2" id="KW-0378">Hydrolase</keyword>
<dbReference type="InterPro" id="IPR015637">
    <property type="entry name" value="MUG/TDG"/>
</dbReference>
<name>A0A922MYZ2_SPOEX</name>
<dbReference type="Pfam" id="PF03167">
    <property type="entry name" value="UDG"/>
    <property type="match status" value="1"/>
</dbReference>
<dbReference type="SUPFAM" id="SSF52141">
    <property type="entry name" value="Uracil-DNA glycosylase-like"/>
    <property type="match status" value="1"/>
</dbReference>
<reference evidence="5" key="1">
    <citation type="journal article" date="2021" name="G3 (Bethesda)">
        <title>Genome and transcriptome analysis of the beet armyworm Spodoptera exigua reveals targets for pest control. .</title>
        <authorList>
            <person name="Simon S."/>
            <person name="Breeschoten T."/>
            <person name="Jansen H.J."/>
            <person name="Dirks R.P."/>
            <person name="Schranz M.E."/>
            <person name="Ros V.I.D."/>
        </authorList>
    </citation>
    <scope>NUCLEOTIDE SEQUENCE</scope>
    <source>
        <tissue evidence="5">Whole pupae</tissue>
    </source>
</reference>
<dbReference type="GO" id="GO:0006285">
    <property type="term" value="P:base-excision repair, AP site formation"/>
    <property type="evidence" value="ECO:0007669"/>
    <property type="project" value="InterPro"/>
</dbReference>
<dbReference type="CDD" id="cd10028">
    <property type="entry name" value="UDG-F2_TDG_MUG"/>
    <property type="match status" value="1"/>
</dbReference>
<evidence type="ECO:0000313" key="5">
    <source>
        <dbReference type="EMBL" id="KAH9644962.1"/>
    </source>
</evidence>
<dbReference type="PANTHER" id="PTHR12159">
    <property type="entry name" value="G/T AND G/U MISMATCH-SPECIFIC DNA GLYCOSYLASE"/>
    <property type="match status" value="1"/>
</dbReference>
<dbReference type="GO" id="GO:0005634">
    <property type="term" value="C:nucleus"/>
    <property type="evidence" value="ECO:0007669"/>
    <property type="project" value="TreeGrafter"/>
</dbReference>
<evidence type="ECO:0000256" key="2">
    <source>
        <dbReference type="ARBA" id="ARBA00022801"/>
    </source>
</evidence>
<dbReference type="Proteomes" id="UP000814243">
    <property type="component" value="Unassembled WGS sequence"/>
</dbReference>
<evidence type="ECO:0000259" key="4">
    <source>
        <dbReference type="Pfam" id="PF03167"/>
    </source>
</evidence>
<evidence type="ECO:0000313" key="6">
    <source>
        <dbReference type="Proteomes" id="UP000814243"/>
    </source>
</evidence>
<dbReference type="Gene3D" id="3.40.470.10">
    <property type="entry name" value="Uracil-DNA glycosylase-like domain"/>
    <property type="match status" value="1"/>
</dbReference>
<keyword evidence="1" id="KW-0227">DNA damage</keyword>
<evidence type="ECO:0000256" key="3">
    <source>
        <dbReference type="ARBA" id="ARBA00023204"/>
    </source>
</evidence>
<dbReference type="GO" id="GO:0004844">
    <property type="term" value="F:uracil DNA N-glycosylase activity"/>
    <property type="evidence" value="ECO:0007669"/>
    <property type="project" value="TreeGrafter"/>
</dbReference>
<comment type="caution">
    <text evidence="5">The sequence shown here is derived from an EMBL/GenBank/DDBJ whole genome shotgun (WGS) entry which is preliminary data.</text>
</comment>
<dbReference type="EMBL" id="JACEFF010000058">
    <property type="protein sequence ID" value="KAH9644962.1"/>
    <property type="molecule type" value="Genomic_DNA"/>
</dbReference>
<dbReference type="GO" id="GO:0008263">
    <property type="term" value="F:pyrimidine-specific mismatch base pair DNA N-glycosylase activity"/>
    <property type="evidence" value="ECO:0007669"/>
    <property type="project" value="TreeGrafter"/>
</dbReference>
<gene>
    <name evidence="5" type="ORF">HF086_003292</name>
</gene>
<feature type="domain" description="Uracil-DNA glycosylase-like" evidence="4">
    <location>
        <begin position="94"/>
        <end position="238"/>
    </location>
</feature>
<sequence>MELSVMKLSDRHLNYNPCLTLQARLAESASCAGEGSAWVSIGGVVTRVLCGSMELKAEAGMEGALVPRPVKERKKHDRFNGMSEEEVSRRTLPDHLAENLDIIIIGINPGLFAAYKGHHYAGPGNHFWKCLYLSGLTREQMSADEDYKVSTSSDCTPLEQSARLAAVASVACLMLQLLNFGIGFTNMVARPTKGSADLTRREIKEGSAILLEKLQTFRPKVAVFNGKLIYEVFSGKKDFCFGKQPDTIAGTNTVSEIVGRRRPDAGRGAADRWLVAVHVGDAVVVGALRPAAARRRQGALLRGAEEVPRLPQRAGGAR</sequence>
<dbReference type="AlphaFoldDB" id="A0A922MYZ2"/>
<protein>
    <recommendedName>
        <fullName evidence="4">Uracil-DNA glycosylase-like domain-containing protein</fullName>
    </recommendedName>
</protein>